<dbReference type="SUPFAM" id="SSF57825">
    <property type="entry name" value="Aspartate carbamoyltransferase, Regulatory-chain, C-terminal domain"/>
    <property type="match status" value="1"/>
</dbReference>
<dbReference type="EMBL" id="JACRTD010000006">
    <property type="protein sequence ID" value="MBC8585794.1"/>
    <property type="molecule type" value="Genomic_DNA"/>
</dbReference>
<keyword evidence="1" id="KW-0479">Metal-binding</keyword>
<dbReference type="Gene3D" id="3.30.70.140">
    <property type="entry name" value="Aspartate carbamoyltransferase regulatory subunit, N-terminal domain"/>
    <property type="match status" value="1"/>
</dbReference>
<dbReference type="PANTHER" id="PTHR35805:SF1">
    <property type="entry name" value="ASPARTATE CARBAMOYLTRANSFERASE REGULATORY CHAIN"/>
    <property type="match status" value="1"/>
</dbReference>
<keyword evidence="7" id="KW-1185">Reference proteome</keyword>
<protein>
    <submittedName>
        <fullName evidence="6">Aspartate carbamoyltransferase regulatory subunit</fullName>
    </submittedName>
</protein>
<evidence type="ECO:0000256" key="1">
    <source>
        <dbReference type="ARBA" id="ARBA00022723"/>
    </source>
</evidence>
<keyword evidence="2" id="KW-0862">Zinc</keyword>
<reference evidence="6" key="1">
    <citation type="submission" date="2020-08" db="EMBL/GenBank/DDBJ databases">
        <title>Genome public.</title>
        <authorList>
            <person name="Liu C."/>
            <person name="Sun Q."/>
        </authorList>
    </citation>
    <scope>NUCLEOTIDE SEQUENCE</scope>
    <source>
        <strain evidence="6">NSJ-64</strain>
    </source>
</reference>
<dbReference type="SUPFAM" id="SSF54893">
    <property type="entry name" value="Aspartate carbamoyltransferase, Regulatory-chain, N-terminal domain"/>
    <property type="match status" value="1"/>
</dbReference>
<dbReference type="GO" id="GO:0006221">
    <property type="term" value="P:pyrimidine nucleotide biosynthetic process"/>
    <property type="evidence" value="ECO:0007669"/>
    <property type="project" value="UniProtKB-KW"/>
</dbReference>
<dbReference type="GO" id="GO:0009347">
    <property type="term" value="C:aspartate carbamoyltransferase complex"/>
    <property type="evidence" value="ECO:0007669"/>
    <property type="project" value="InterPro"/>
</dbReference>
<sequence length="143" mass="16049">MLNVDSLEKGVVIDHIAAGKSMEIYKFLRLDKLDCSVAIIKNVRSKKSGRKDIIKIEDKIDLDLDVLGFIDPNITVNIIAGGNIIEKKHLTLPQMVTNVVQCKNPRCVTSAERSLPHIFKLVDGTKATYRCIYCEQEYSANTK</sequence>
<dbReference type="GO" id="GO:0046872">
    <property type="term" value="F:metal ion binding"/>
    <property type="evidence" value="ECO:0007669"/>
    <property type="project" value="UniProtKB-KW"/>
</dbReference>
<proteinExistence type="predicted"/>
<evidence type="ECO:0000256" key="2">
    <source>
        <dbReference type="ARBA" id="ARBA00022833"/>
    </source>
</evidence>
<gene>
    <name evidence="6" type="ORF">H8705_09370</name>
</gene>
<dbReference type="PANTHER" id="PTHR35805">
    <property type="entry name" value="ASPARTATE CARBAMOYLTRANSFERASE REGULATORY CHAIN"/>
    <property type="match status" value="1"/>
</dbReference>
<dbReference type="Proteomes" id="UP000623678">
    <property type="component" value="Unassembled WGS sequence"/>
</dbReference>
<dbReference type="Gene3D" id="2.30.30.20">
    <property type="entry name" value="Aspartate carbamoyltransferase regulatory subunit, C-terminal domain"/>
    <property type="match status" value="1"/>
</dbReference>
<dbReference type="AlphaFoldDB" id="A0A926IHD1"/>
<dbReference type="GO" id="GO:0006207">
    <property type="term" value="P:'de novo' pyrimidine nucleobase biosynthetic process"/>
    <property type="evidence" value="ECO:0007669"/>
    <property type="project" value="InterPro"/>
</dbReference>
<dbReference type="Pfam" id="PF02748">
    <property type="entry name" value="PyrI_C"/>
    <property type="match status" value="1"/>
</dbReference>
<comment type="caution">
    <text evidence="6">The sequence shown here is derived from an EMBL/GenBank/DDBJ whole genome shotgun (WGS) entry which is preliminary data.</text>
</comment>
<feature type="domain" description="Aspartate carbamoyltransferase regulatory subunit C-terminal" evidence="5">
    <location>
        <begin position="96"/>
        <end position="140"/>
    </location>
</feature>
<evidence type="ECO:0000259" key="4">
    <source>
        <dbReference type="Pfam" id="PF01948"/>
    </source>
</evidence>
<feature type="domain" description="Aspartate carbamoyltransferase regulatory subunit N-terminal" evidence="4">
    <location>
        <begin position="2"/>
        <end position="90"/>
    </location>
</feature>
<dbReference type="Pfam" id="PF01948">
    <property type="entry name" value="PyrI"/>
    <property type="match status" value="1"/>
</dbReference>
<evidence type="ECO:0000313" key="6">
    <source>
        <dbReference type="EMBL" id="MBC8585794.1"/>
    </source>
</evidence>
<dbReference type="InterPro" id="IPR036792">
    <property type="entry name" value="Asp_carbatrfase_reg_C_sf"/>
</dbReference>
<keyword evidence="3" id="KW-0665">Pyrimidine biosynthesis</keyword>
<evidence type="ECO:0000256" key="3">
    <source>
        <dbReference type="ARBA" id="ARBA00022975"/>
    </source>
</evidence>
<accession>A0A926IHD1</accession>
<organism evidence="6 7">
    <name type="scientific">Youxingia wuxianensis</name>
    <dbReference type="NCBI Taxonomy" id="2763678"/>
    <lineage>
        <taxon>Bacteria</taxon>
        <taxon>Bacillati</taxon>
        <taxon>Bacillota</taxon>
        <taxon>Clostridia</taxon>
        <taxon>Eubacteriales</taxon>
        <taxon>Oscillospiraceae</taxon>
        <taxon>Youxingia</taxon>
    </lineage>
</organism>
<dbReference type="InterPro" id="IPR002801">
    <property type="entry name" value="Asp_carbamoylTrfase_reg"/>
</dbReference>
<dbReference type="InterPro" id="IPR020542">
    <property type="entry name" value="Asp_carbamoyltrfase_reg_C"/>
</dbReference>
<evidence type="ECO:0000259" key="5">
    <source>
        <dbReference type="Pfam" id="PF02748"/>
    </source>
</evidence>
<name>A0A926IHD1_9FIRM</name>
<dbReference type="InterPro" id="IPR036793">
    <property type="entry name" value="Asp_carbatrfase_reg_N_sf"/>
</dbReference>
<evidence type="ECO:0000313" key="7">
    <source>
        <dbReference type="Proteomes" id="UP000623678"/>
    </source>
</evidence>
<dbReference type="RefSeq" id="WP_262395509.1">
    <property type="nucleotide sequence ID" value="NZ_JACRTD010000006.1"/>
</dbReference>
<dbReference type="InterPro" id="IPR020545">
    <property type="entry name" value="Asp_carbamoyltransf_reg_N"/>
</dbReference>
<dbReference type="NCBIfam" id="NF002063">
    <property type="entry name" value="PRK00893.1-3"/>
    <property type="match status" value="1"/>
</dbReference>